<dbReference type="AlphaFoldDB" id="A0A9D2GW12"/>
<name>A0A9D2GW12_9BACT</name>
<dbReference type="Gene3D" id="3.40.50.300">
    <property type="entry name" value="P-loop containing nucleotide triphosphate hydrolases"/>
    <property type="match status" value="1"/>
</dbReference>
<evidence type="ECO:0000256" key="3">
    <source>
        <dbReference type="ARBA" id="ARBA00023134"/>
    </source>
</evidence>
<reference evidence="7" key="2">
    <citation type="submission" date="2021-04" db="EMBL/GenBank/DDBJ databases">
        <authorList>
            <person name="Gilroy R."/>
        </authorList>
    </citation>
    <scope>NUCLEOTIDE SEQUENCE</scope>
    <source>
        <strain evidence="7">ChiW4-1371</strain>
    </source>
</reference>
<dbReference type="GO" id="GO:0005524">
    <property type="term" value="F:ATP binding"/>
    <property type="evidence" value="ECO:0007669"/>
    <property type="project" value="UniProtKB-UniRule"/>
</dbReference>
<evidence type="ECO:0000313" key="7">
    <source>
        <dbReference type="EMBL" id="HIZ90286.1"/>
    </source>
</evidence>
<protein>
    <submittedName>
        <fullName evidence="7">RNase adapter RapZ</fullName>
    </submittedName>
</protein>
<dbReference type="InterPro" id="IPR053931">
    <property type="entry name" value="RapZ_C"/>
</dbReference>
<sequence length="281" mass="31788">MNNLSIVIITGLSGAGKSHAAKVFEDLGYYTIDNVPLPILDKVVELFYNLDNGITKVAFVIDSRAKDINLVYQFIKMLKEKYNATTIFMDASSDTLIKRYKETRRKHPLGSDVPESIKKEIALMGNVKDISDIVLNTDNKSIHDLTKEIMSIFAVHANDFIITLQSFGFKNGVPTDADMMFDVRFMRNPHFDDGLRTMTGLNEEVQEYVKADENFEPFMNKLIDMVKMLMPLYVKEGKKYFNISVGCTGGKHRSVTVIENLAAAINGGPYTIRIKHRDIDK</sequence>
<dbReference type="InterPro" id="IPR053930">
    <property type="entry name" value="RapZ-like_N"/>
</dbReference>
<dbReference type="Pfam" id="PF03668">
    <property type="entry name" value="RapZ-like_N"/>
    <property type="match status" value="1"/>
</dbReference>
<evidence type="ECO:0000259" key="5">
    <source>
        <dbReference type="Pfam" id="PF03668"/>
    </source>
</evidence>
<keyword evidence="3 4" id="KW-0342">GTP-binding</keyword>
<dbReference type="PANTHER" id="PTHR30448:SF0">
    <property type="entry name" value="RNASE ADAPTER PROTEIN RAPZ"/>
    <property type="match status" value="1"/>
</dbReference>
<dbReference type="NCBIfam" id="NF003828">
    <property type="entry name" value="PRK05416.1"/>
    <property type="match status" value="1"/>
</dbReference>
<dbReference type="PANTHER" id="PTHR30448">
    <property type="entry name" value="RNASE ADAPTER PROTEIN RAPZ"/>
    <property type="match status" value="1"/>
</dbReference>
<keyword evidence="1 4" id="KW-0547">Nucleotide-binding</keyword>
<dbReference type="EMBL" id="DXAQ01000149">
    <property type="protein sequence ID" value="HIZ90286.1"/>
    <property type="molecule type" value="Genomic_DNA"/>
</dbReference>
<feature type="domain" description="RapZ-like N-terminal" evidence="5">
    <location>
        <begin position="5"/>
        <end position="154"/>
    </location>
</feature>
<reference evidence="7" key="1">
    <citation type="journal article" date="2021" name="PeerJ">
        <title>Extensive microbial diversity within the chicken gut microbiome revealed by metagenomics and culture.</title>
        <authorList>
            <person name="Gilroy R."/>
            <person name="Ravi A."/>
            <person name="Getino M."/>
            <person name="Pursley I."/>
            <person name="Horton D.L."/>
            <person name="Alikhan N.F."/>
            <person name="Baker D."/>
            <person name="Gharbi K."/>
            <person name="Hall N."/>
            <person name="Watson M."/>
            <person name="Adriaenssens E.M."/>
            <person name="Foster-Nyarko E."/>
            <person name="Jarju S."/>
            <person name="Secka A."/>
            <person name="Antonio M."/>
            <person name="Oren A."/>
            <person name="Chaudhuri R.R."/>
            <person name="La Ragione R."/>
            <person name="Hildebrand F."/>
            <person name="Pallen M.J."/>
        </authorList>
    </citation>
    <scope>NUCLEOTIDE SEQUENCE</scope>
    <source>
        <strain evidence="7">ChiW4-1371</strain>
    </source>
</reference>
<dbReference type="GO" id="GO:0005525">
    <property type="term" value="F:GTP binding"/>
    <property type="evidence" value="ECO:0007669"/>
    <property type="project" value="UniProtKB-UniRule"/>
</dbReference>
<proteinExistence type="inferred from homology"/>
<dbReference type="HAMAP" id="MF_00636">
    <property type="entry name" value="RapZ_like"/>
    <property type="match status" value="1"/>
</dbReference>
<dbReference type="InterPro" id="IPR027417">
    <property type="entry name" value="P-loop_NTPase"/>
</dbReference>
<dbReference type="PIRSF" id="PIRSF005052">
    <property type="entry name" value="P-loopkin"/>
    <property type="match status" value="1"/>
</dbReference>
<evidence type="ECO:0000256" key="4">
    <source>
        <dbReference type="HAMAP-Rule" id="MF_00636"/>
    </source>
</evidence>
<accession>A0A9D2GW12</accession>
<comment type="caution">
    <text evidence="7">The sequence shown here is derived from an EMBL/GenBank/DDBJ whole genome shotgun (WGS) entry which is preliminary data.</text>
</comment>
<evidence type="ECO:0000256" key="2">
    <source>
        <dbReference type="ARBA" id="ARBA00022840"/>
    </source>
</evidence>
<feature type="domain" description="RapZ C-terminal" evidence="6">
    <location>
        <begin position="161"/>
        <end position="280"/>
    </location>
</feature>
<feature type="binding site" evidence="4">
    <location>
        <begin position="62"/>
        <end position="65"/>
    </location>
    <ligand>
        <name>GTP</name>
        <dbReference type="ChEBI" id="CHEBI:37565"/>
    </ligand>
</feature>
<gene>
    <name evidence="7" type="primary">rapZ</name>
    <name evidence="7" type="ORF">H9804_10100</name>
</gene>
<evidence type="ECO:0000259" key="6">
    <source>
        <dbReference type="Pfam" id="PF22740"/>
    </source>
</evidence>
<dbReference type="Pfam" id="PF22740">
    <property type="entry name" value="PapZ_C"/>
    <property type="match status" value="1"/>
</dbReference>
<dbReference type="Proteomes" id="UP000824176">
    <property type="component" value="Unassembled WGS sequence"/>
</dbReference>
<feature type="binding site" evidence="4">
    <location>
        <begin position="11"/>
        <end position="18"/>
    </location>
    <ligand>
        <name>ATP</name>
        <dbReference type="ChEBI" id="CHEBI:30616"/>
    </ligand>
</feature>
<organism evidence="7 8">
    <name type="scientific">Candidatus Mucispirillum faecigallinarum</name>
    <dbReference type="NCBI Taxonomy" id="2838699"/>
    <lineage>
        <taxon>Bacteria</taxon>
        <taxon>Pseudomonadati</taxon>
        <taxon>Deferribacterota</taxon>
        <taxon>Deferribacteres</taxon>
        <taxon>Deferribacterales</taxon>
        <taxon>Mucispirillaceae</taxon>
        <taxon>Mucispirillum</taxon>
    </lineage>
</organism>
<evidence type="ECO:0000256" key="1">
    <source>
        <dbReference type="ARBA" id="ARBA00022741"/>
    </source>
</evidence>
<evidence type="ECO:0000313" key="8">
    <source>
        <dbReference type="Proteomes" id="UP000824176"/>
    </source>
</evidence>
<dbReference type="SUPFAM" id="SSF52540">
    <property type="entry name" value="P-loop containing nucleoside triphosphate hydrolases"/>
    <property type="match status" value="1"/>
</dbReference>
<dbReference type="InterPro" id="IPR005337">
    <property type="entry name" value="RapZ-like"/>
</dbReference>
<keyword evidence="2 4" id="KW-0067">ATP-binding</keyword>